<evidence type="ECO:0000256" key="1">
    <source>
        <dbReference type="SAM" id="MobiDB-lite"/>
    </source>
</evidence>
<dbReference type="PROSITE" id="PS51257">
    <property type="entry name" value="PROKAR_LIPOPROTEIN"/>
    <property type="match status" value="1"/>
</dbReference>
<keyword evidence="3" id="KW-1185">Reference proteome</keyword>
<name>D0LND7_HALO1</name>
<dbReference type="EMBL" id="CP001804">
    <property type="protein sequence ID" value="ACY15314.1"/>
    <property type="molecule type" value="Genomic_DNA"/>
</dbReference>
<feature type="region of interest" description="Disordered" evidence="1">
    <location>
        <begin position="36"/>
        <end position="56"/>
    </location>
</feature>
<organism evidence="2 3">
    <name type="scientific">Haliangium ochraceum (strain DSM 14365 / JCM 11303 / SMP-2)</name>
    <dbReference type="NCBI Taxonomy" id="502025"/>
    <lineage>
        <taxon>Bacteria</taxon>
        <taxon>Pseudomonadati</taxon>
        <taxon>Myxococcota</taxon>
        <taxon>Polyangia</taxon>
        <taxon>Haliangiales</taxon>
        <taxon>Kofleriaceae</taxon>
        <taxon>Haliangium</taxon>
    </lineage>
</organism>
<evidence type="ECO:0008006" key="4">
    <source>
        <dbReference type="Google" id="ProtNLM"/>
    </source>
</evidence>
<accession>D0LND7</accession>
<evidence type="ECO:0000313" key="2">
    <source>
        <dbReference type="EMBL" id="ACY15314.1"/>
    </source>
</evidence>
<evidence type="ECO:0000313" key="3">
    <source>
        <dbReference type="Proteomes" id="UP000001880"/>
    </source>
</evidence>
<gene>
    <name evidence="2" type="ordered locus">Hoch_2787</name>
</gene>
<dbReference type="HOGENOM" id="CLU_758135_0_0_7"/>
<protein>
    <recommendedName>
        <fullName evidence="4">Lipoprotein</fullName>
    </recommendedName>
</protein>
<dbReference type="AlphaFoldDB" id="D0LND7"/>
<dbReference type="KEGG" id="hoh:Hoch_2787"/>
<sequence>MHGHREKNLFRPSIATKAAVALLLGCGCGGPAAPGEGGDATPMPAHDASMSDASEIDGSGGRYCGEGIRNRLNYTTVPRVVVKRGGIGWGCQDESLTVEIGTLLGGSYALQPSTEEAESAITRLGVLLGDLPWLGHPEENMHVGWGASMRADEIRQGDNMFVTVACIEEEEPGDGDCPRTFDVTHDVNHDWIPPNGMVNLTATCERGVLVGGTCTVDLLVDHRVRLVRAGMDPADPNQWLCTWRSHDEAEEIAVAAQAFCLEETMPEGCEMCSSLTEGLQMRQVTQPLEVDTNRLQVSCDPGEHLLLGNCMLDAENLTDLAEVTMFRNGFPPGDYDTWGCSWNNPSGAGRSAVAIALCLP</sequence>
<proteinExistence type="predicted"/>
<dbReference type="Proteomes" id="UP000001880">
    <property type="component" value="Chromosome"/>
</dbReference>
<reference evidence="2 3" key="1">
    <citation type="journal article" date="2010" name="Stand. Genomic Sci.">
        <title>Complete genome sequence of Haliangium ochraceum type strain (SMP-2).</title>
        <authorList>
            <consortium name="US DOE Joint Genome Institute (JGI-PGF)"/>
            <person name="Ivanova N."/>
            <person name="Daum C."/>
            <person name="Lang E."/>
            <person name="Abt B."/>
            <person name="Kopitz M."/>
            <person name="Saunders E."/>
            <person name="Lapidus A."/>
            <person name="Lucas S."/>
            <person name="Glavina Del Rio T."/>
            <person name="Nolan M."/>
            <person name="Tice H."/>
            <person name="Copeland A."/>
            <person name="Cheng J.F."/>
            <person name="Chen F."/>
            <person name="Bruce D."/>
            <person name="Goodwin L."/>
            <person name="Pitluck S."/>
            <person name="Mavromatis K."/>
            <person name="Pati A."/>
            <person name="Mikhailova N."/>
            <person name="Chen A."/>
            <person name="Palaniappan K."/>
            <person name="Land M."/>
            <person name="Hauser L."/>
            <person name="Chang Y.J."/>
            <person name="Jeffries C.D."/>
            <person name="Detter J.C."/>
            <person name="Brettin T."/>
            <person name="Rohde M."/>
            <person name="Goker M."/>
            <person name="Bristow J."/>
            <person name="Markowitz V."/>
            <person name="Eisen J.A."/>
            <person name="Hugenholtz P."/>
            <person name="Kyrpides N.C."/>
            <person name="Klenk H.P."/>
        </authorList>
    </citation>
    <scope>NUCLEOTIDE SEQUENCE [LARGE SCALE GENOMIC DNA]</scope>
    <source>
        <strain evidence="3">DSM 14365 / CIP 107738 / JCM 11303 / AJ 13395 / SMP-2</strain>
    </source>
</reference>
<dbReference type="STRING" id="502025.Hoch_2787"/>